<gene>
    <name evidence="3" type="primary">dprA</name>
    <name evidence="3" type="ORF">NG895_24120</name>
</gene>
<dbReference type="RefSeq" id="WP_252855111.1">
    <property type="nucleotide sequence ID" value="NZ_JAMXLR010000082.1"/>
</dbReference>
<dbReference type="PANTHER" id="PTHR43022:SF1">
    <property type="entry name" value="PROTEIN SMF"/>
    <property type="match status" value="1"/>
</dbReference>
<comment type="caution">
    <text evidence="3">The sequence shown here is derived from an EMBL/GenBank/DDBJ whole genome shotgun (WGS) entry which is preliminary data.</text>
</comment>
<dbReference type="GO" id="GO:0009294">
    <property type="term" value="P:DNA-mediated transformation"/>
    <property type="evidence" value="ECO:0007669"/>
    <property type="project" value="InterPro"/>
</dbReference>
<dbReference type="PANTHER" id="PTHR43022">
    <property type="entry name" value="PROTEIN SMF"/>
    <property type="match status" value="1"/>
</dbReference>
<dbReference type="InterPro" id="IPR036388">
    <property type="entry name" value="WH-like_DNA-bd_sf"/>
</dbReference>
<evidence type="ECO:0000313" key="3">
    <source>
        <dbReference type="EMBL" id="MCO6046997.1"/>
    </source>
</evidence>
<dbReference type="EMBL" id="JAMXLR010000082">
    <property type="protein sequence ID" value="MCO6046997.1"/>
    <property type="molecule type" value="Genomic_DNA"/>
</dbReference>
<dbReference type="Pfam" id="PF02481">
    <property type="entry name" value="DNA_processg_A"/>
    <property type="match status" value="1"/>
</dbReference>
<evidence type="ECO:0000313" key="4">
    <source>
        <dbReference type="Proteomes" id="UP001155241"/>
    </source>
</evidence>
<dbReference type="Proteomes" id="UP001155241">
    <property type="component" value="Unassembled WGS sequence"/>
</dbReference>
<dbReference type="InterPro" id="IPR003583">
    <property type="entry name" value="Hlx-hairpin-Hlx_DNA-bd_motif"/>
</dbReference>
<keyword evidence="4" id="KW-1185">Reference proteome</keyword>
<dbReference type="SMART" id="SM00278">
    <property type="entry name" value="HhH1"/>
    <property type="match status" value="2"/>
</dbReference>
<evidence type="ECO:0000259" key="2">
    <source>
        <dbReference type="SMART" id="SM00278"/>
    </source>
</evidence>
<dbReference type="InterPro" id="IPR010994">
    <property type="entry name" value="RuvA_2-like"/>
</dbReference>
<dbReference type="SUPFAM" id="SSF102405">
    <property type="entry name" value="MCP/YpsA-like"/>
    <property type="match status" value="1"/>
</dbReference>
<evidence type="ECO:0000256" key="1">
    <source>
        <dbReference type="ARBA" id="ARBA00006525"/>
    </source>
</evidence>
<dbReference type="NCBIfam" id="TIGR00732">
    <property type="entry name" value="dprA"/>
    <property type="match status" value="1"/>
</dbReference>
<dbReference type="InterPro" id="IPR057666">
    <property type="entry name" value="DrpA_SLOG"/>
</dbReference>
<feature type="domain" description="Helix-hairpin-helix DNA-binding motif class 1" evidence="2">
    <location>
        <begin position="12"/>
        <end position="31"/>
    </location>
</feature>
<name>A0A9X2FDC8_9BACT</name>
<dbReference type="AlphaFoldDB" id="A0A9X2FDC8"/>
<reference evidence="3" key="1">
    <citation type="submission" date="2022-06" db="EMBL/GenBank/DDBJ databases">
        <title>Aeoliella straminimaris, a novel planctomycete from sediments.</title>
        <authorList>
            <person name="Vitorino I.R."/>
            <person name="Lage O.M."/>
        </authorList>
    </citation>
    <scope>NUCLEOTIDE SEQUENCE</scope>
    <source>
        <strain evidence="3">ICT_H6.2</strain>
    </source>
</reference>
<dbReference type="Pfam" id="PF14520">
    <property type="entry name" value="HHH_5"/>
    <property type="match status" value="1"/>
</dbReference>
<dbReference type="Pfam" id="PF17782">
    <property type="entry name" value="WHD_DprA"/>
    <property type="match status" value="1"/>
</dbReference>
<dbReference type="Gene3D" id="1.10.10.10">
    <property type="entry name" value="Winged helix-like DNA-binding domain superfamily/Winged helix DNA-binding domain"/>
    <property type="match status" value="1"/>
</dbReference>
<protein>
    <submittedName>
        <fullName evidence="3">DNA-processing protein DprA</fullName>
    </submittedName>
</protein>
<sequence>MSDWPAELLADVRLSLVKDIGPRLSQNLRAAFGSSQAVFQASGEQLLAVDGIGPKLVGRIAAAPSIKDVETELRLAERSGIRHLTRSSDSYPASLAQIDDPPQVLYLRGELLPDDAMAVAMVGTRHATKYGLEQAALLAAGLARAGVTVVSGLARGIDAAAHRGALDAGGRTIAVIAGGLLEVTPAENRKLAEEIATSGCLLSEAPPRRPPVAGSFPQRNRLISGLSLGIVVVEADDRSGALITARHAAEQGRDVFAVPGSLANRQSRGCHRLIQDGAKLVMSVDDILGELSHPAAPIPLADGGELRHAAELALNDVERQVLGAIETANTQIDDVVVQSGLPVHRVLSTISVLEMRKLIRRVSGTQVMRI</sequence>
<comment type="similarity">
    <text evidence="1">Belongs to the DprA/Smf family.</text>
</comment>
<organism evidence="3 4">
    <name type="scientific">Aeoliella straminimaris</name>
    <dbReference type="NCBI Taxonomy" id="2954799"/>
    <lineage>
        <taxon>Bacteria</taxon>
        <taxon>Pseudomonadati</taxon>
        <taxon>Planctomycetota</taxon>
        <taxon>Planctomycetia</taxon>
        <taxon>Pirellulales</taxon>
        <taxon>Lacipirellulaceae</taxon>
        <taxon>Aeoliella</taxon>
    </lineage>
</organism>
<dbReference type="Gene3D" id="3.40.50.450">
    <property type="match status" value="1"/>
</dbReference>
<dbReference type="InterPro" id="IPR003488">
    <property type="entry name" value="DprA"/>
</dbReference>
<feature type="domain" description="Helix-hairpin-helix DNA-binding motif class 1" evidence="2">
    <location>
        <begin position="44"/>
        <end position="63"/>
    </location>
</feature>
<dbReference type="GO" id="GO:0006281">
    <property type="term" value="P:DNA repair"/>
    <property type="evidence" value="ECO:0007669"/>
    <property type="project" value="InterPro"/>
</dbReference>
<dbReference type="InterPro" id="IPR041614">
    <property type="entry name" value="DprA_WH"/>
</dbReference>
<dbReference type="SUPFAM" id="SSF47781">
    <property type="entry name" value="RuvA domain 2-like"/>
    <property type="match status" value="1"/>
</dbReference>
<proteinExistence type="inferred from homology"/>
<accession>A0A9X2FDC8</accession>
<dbReference type="GO" id="GO:0003677">
    <property type="term" value="F:DNA binding"/>
    <property type="evidence" value="ECO:0007669"/>
    <property type="project" value="InterPro"/>
</dbReference>